<evidence type="ECO:0000313" key="2">
    <source>
        <dbReference type="EMBL" id="KKN25020.1"/>
    </source>
</evidence>
<sequence length="148" mass="16936">MFYKIVEVSTDKASGHTYVLVHFWRRKADQKAGKPPDRINDFLMQLRPTGERVVTNAQGWLKRKDGVFVDLATLGPEKPEPEWERETFDRDLPAEIKANIEAYWERAEAKGYPPDHANASIRRDNSDPHGVLARPDVVALRGKEVDRA</sequence>
<reference evidence="2" key="1">
    <citation type="journal article" date="2015" name="Nature">
        <title>Complex archaea that bridge the gap between prokaryotes and eukaryotes.</title>
        <authorList>
            <person name="Spang A."/>
            <person name="Saw J.H."/>
            <person name="Jorgensen S.L."/>
            <person name="Zaremba-Niedzwiedzka K."/>
            <person name="Martijn J."/>
            <person name="Lind A.E."/>
            <person name="van Eijk R."/>
            <person name="Schleper C."/>
            <person name="Guy L."/>
            <person name="Ettema T.J."/>
        </authorList>
    </citation>
    <scope>NUCLEOTIDE SEQUENCE</scope>
</reference>
<gene>
    <name evidence="2" type="ORF">LCGC14_0889020</name>
</gene>
<evidence type="ECO:0000256" key="1">
    <source>
        <dbReference type="SAM" id="MobiDB-lite"/>
    </source>
</evidence>
<proteinExistence type="predicted"/>
<comment type="caution">
    <text evidence="2">The sequence shown here is derived from an EMBL/GenBank/DDBJ whole genome shotgun (WGS) entry which is preliminary data.</text>
</comment>
<dbReference type="AlphaFoldDB" id="A0A0F9NZU1"/>
<name>A0A0F9NZU1_9ZZZZ</name>
<organism evidence="2">
    <name type="scientific">marine sediment metagenome</name>
    <dbReference type="NCBI Taxonomy" id="412755"/>
    <lineage>
        <taxon>unclassified sequences</taxon>
        <taxon>metagenomes</taxon>
        <taxon>ecological metagenomes</taxon>
    </lineage>
</organism>
<feature type="region of interest" description="Disordered" evidence="1">
    <location>
        <begin position="111"/>
        <end position="135"/>
    </location>
</feature>
<dbReference type="EMBL" id="LAZR01002836">
    <property type="protein sequence ID" value="KKN25020.1"/>
    <property type="molecule type" value="Genomic_DNA"/>
</dbReference>
<protein>
    <submittedName>
        <fullName evidence="2">Uncharacterized protein</fullName>
    </submittedName>
</protein>
<accession>A0A0F9NZU1</accession>